<dbReference type="SUPFAM" id="SSF47794">
    <property type="entry name" value="Rad51 N-terminal domain-like"/>
    <property type="match status" value="3"/>
</dbReference>
<dbReference type="RefSeq" id="WP_338006026.1">
    <property type="nucleotide sequence ID" value="NZ_JAOPKA010000024.1"/>
</dbReference>
<dbReference type="InterPro" id="IPR010995">
    <property type="entry name" value="DNA_repair_Rad51/TF_NusA_a-hlx"/>
</dbReference>
<dbReference type="Pfam" id="PF14520">
    <property type="entry name" value="HHH_5"/>
    <property type="match status" value="3"/>
</dbReference>
<feature type="domain" description="Helix-hairpin-helix DNA-binding motif class 1" evidence="1">
    <location>
        <begin position="283"/>
        <end position="302"/>
    </location>
</feature>
<feature type="domain" description="Helix-hairpin-helix DNA-binding motif class 1" evidence="1">
    <location>
        <begin position="207"/>
        <end position="226"/>
    </location>
</feature>
<dbReference type="InterPro" id="IPR003583">
    <property type="entry name" value="Hlx-hairpin-Hlx_DNA-bd_motif"/>
</dbReference>
<feature type="domain" description="Helix-hairpin-helix DNA-binding motif class 1" evidence="1">
    <location>
        <begin position="250"/>
        <end position="269"/>
    </location>
</feature>
<dbReference type="GO" id="GO:0003677">
    <property type="term" value="F:DNA binding"/>
    <property type="evidence" value="ECO:0007669"/>
    <property type="project" value="InterPro"/>
</dbReference>
<name>A0AAP3E3X7_9EURY</name>
<gene>
    <name evidence="2" type="ORF">OB960_22845</name>
</gene>
<protein>
    <submittedName>
        <fullName evidence="2">Helix-hairpin-helix domain-containing protein</fullName>
    </submittedName>
</protein>
<reference evidence="2" key="1">
    <citation type="submission" date="2022-09" db="EMBL/GenBank/DDBJ databases">
        <title>Enrichment on poylsaccharides allowed isolation of novel metabolic and taxonomic groups of Haloarchaea.</title>
        <authorList>
            <person name="Sorokin D.Y."/>
            <person name="Elcheninov A.G."/>
            <person name="Khizhniak T.V."/>
            <person name="Kolganova T.V."/>
            <person name="Kublanov I.V."/>
        </authorList>
    </citation>
    <scope>NUCLEOTIDE SEQUENCE</scope>
    <source>
        <strain evidence="2">AArc-xg1-1</strain>
    </source>
</reference>
<evidence type="ECO:0000313" key="3">
    <source>
        <dbReference type="Proteomes" id="UP001321018"/>
    </source>
</evidence>
<dbReference type="GO" id="GO:0000166">
    <property type="term" value="F:nucleotide binding"/>
    <property type="evidence" value="ECO:0007669"/>
    <property type="project" value="InterPro"/>
</dbReference>
<dbReference type="GO" id="GO:0006281">
    <property type="term" value="P:DNA repair"/>
    <property type="evidence" value="ECO:0007669"/>
    <property type="project" value="InterPro"/>
</dbReference>
<dbReference type="Proteomes" id="UP001321018">
    <property type="component" value="Unassembled WGS sequence"/>
</dbReference>
<dbReference type="AlphaFoldDB" id="A0AAP3E3X7"/>
<evidence type="ECO:0000259" key="1">
    <source>
        <dbReference type="SMART" id="SM00278"/>
    </source>
</evidence>
<dbReference type="SMART" id="SM00278">
    <property type="entry name" value="HhH1"/>
    <property type="match status" value="4"/>
</dbReference>
<evidence type="ECO:0000313" key="2">
    <source>
        <dbReference type="EMBL" id="MCU4744218.1"/>
    </source>
</evidence>
<feature type="domain" description="Helix-hairpin-helix DNA-binding motif class 1" evidence="1">
    <location>
        <begin position="127"/>
        <end position="146"/>
    </location>
</feature>
<sequence length="306" mass="34059">MAWWSHRFSITDTSFERRSESVEESLSEFWDGIPEKYEGPSEGVGTTEKTELASVGEPPEKFSRAFEVVEQYHNAIRESQNCEVQFSRDTPIKSIVKEIPRAGQIIVANLKKEGYETFGDLEGATRDELTDVNRVGRETAERLLEFIHDRKTEGRGGSRSRDASDIADNVDLREISDSISGFGDVSRKKIQKSGYETVGDVRTAPTDELTDIEQIGEGTISKLTDYIADHTETPSSTVDSSLSDDTTIEDFVTDVPRVGRVLVSKLNQAGYETVGDLRSATVDDLTTVEHIGQKKAELLLKSTRLK</sequence>
<dbReference type="Gene3D" id="1.10.150.20">
    <property type="entry name" value="5' to 3' exonuclease, C-terminal subdomain"/>
    <property type="match status" value="3"/>
</dbReference>
<accession>A0AAP3E3X7</accession>
<comment type="caution">
    <text evidence="2">The sequence shown here is derived from an EMBL/GenBank/DDBJ whole genome shotgun (WGS) entry which is preliminary data.</text>
</comment>
<dbReference type="EMBL" id="JAOPKA010000024">
    <property type="protein sequence ID" value="MCU4744218.1"/>
    <property type="molecule type" value="Genomic_DNA"/>
</dbReference>
<organism evidence="2 3">
    <name type="scientific">Natronoglomus mannanivorans</name>
    <dbReference type="NCBI Taxonomy" id="2979990"/>
    <lineage>
        <taxon>Archaea</taxon>
        <taxon>Methanobacteriati</taxon>
        <taxon>Methanobacteriota</taxon>
        <taxon>Stenosarchaea group</taxon>
        <taxon>Halobacteria</taxon>
        <taxon>Halobacteriales</taxon>
        <taxon>Natrialbaceae</taxon>
        <taxon>Natronoglomus</taxon>
    </lineage>
</organism>
<proteinExistence type="predicted"/>